<dbReference type="InterPro" id="IPR001962">
    <property type="entry name" value="Asn_synthase"/>
</dbReference>
<organism evidence="9 10">
    <name type="scientific">Haloarcula pellucida</name>
    <dbReference type="NCBI Taxonomy" id="1427151"/>
    <lineage>
        <taxon>Archaea</taxon>
        <taxon>Methanobacteriati</taxon>
        <taxon>Methanobacteriota</taxon>
        <taxon>Stenosarchaea group</taxon>
        <taxon>Halobacteria</taxon>
        <taxon>Halobacteriales</taxon>
        <taxon>Haloarculaceae</taxon>
        <taxon>Haloarcula</taxon>
    </lineage>
</organism>
<protein>
    <recommendedName>
        <fullName evidence="5">Putative asparagine synthetase [glutamine-hydrolyzing]</fullName>
        <ecNumber evidence="5">6.3.5.4</ecNumber>
    </recommendedName>
</protein>
<proteinExistence type="inferred from homology"/>
<dbReference type="AlphaFoldDB" id="A0A830GJF5"/>
<name>A0A830GJF5_9EURY</name>
<gene>
    <name evidence="9" type="primary">asnB1</name>
    <name evidence="9" type="ORF">GCM10009030_16050</name>
</gene>
<feature type="domain" description="Glutamine amidotransferase type-2" evidence="8">
    <location>
        <begin position="2"/>
        <end position="226"/>
    </location>
</feature>
<feature type="binding site" evidence="7">
    <location>
        <begin position="373"/>
        <end position="374"/>
    </location>
    <ligand>
        <name>ATP</name>
        <dbReference type="ChEBI" id="CHEBI:30616"/>
    </ligand>
</feature>
<evidence type="ECO:0000256" key="4">
    <source>
        <dbReference type="ARBA" id="ARBA00022962"/>
    </source>
</evidence>
<keyword evidence="2 5" id="KW-0547">Nucleotide-binding</keyword>
<evidence type="ECO:0000313" key="10">
    <source>
        <dbReference type="Proteomes" id="UP000605784"/>
    </source>
</evidence>
<dbReference type="InterPro" id="IPR006426">
    <property type="entry name" value="Asn_synth_AEB"/>
</dbReference>
<accession>A0A830GJF5</accession>
<dbReference type="PROSITE" id="PS51278">
    <property type="entry name" value="GATASE_TYPE_2"/>
    <property type="match status" value="1"/>
</dbReference>
<keyword evidence="3 5" id="KW-0067">ATP-binding</keyword>
<dbReference type="GO" id="GO:0006529">
    <property type="term" value="P:asparagine biosynthetic process"/>
    <property type="evidence" value="ECO:0007669"/>
    <property type="project" value="UniProtKB-KW"/>
</dbReference>
<dbReference type="InterPro" id="IPR029055">
    <property type="entry name" value="Ntn_hydrolases_N"/>
</dbReference>
<dbReference type="InterPro" id="IPR033738">
    <property type="entry name" value="AsnB_N"/>
</dbReference>
<evidence type="ECO:0000256" key="3">
    <source>
        <dbReference type="ARBA" id="ARBA00022840"/>
    </source>
</evidence>
<dbReference type="PIRSF" id="PIRSF001589">
    <property type="entry name" value="Asn_synthetase_glu-h"/>
    <property type="match status" value="1"/>
</dbReference>
<dbReference type="CDD" id="cd01991">
    <property type="entry name" value="Asn_synthase_B_C"/>
    <property type="match status" value="1"/>
</dbReference>
<comment type="similarity">
    <text evidence="1">Belongs to the asparagine synthetase family.</text>
</comment>
<dbReference type="Gene3D" id="3.40.50.620">
    <property type="entry name" value="HUPs"/>
    <property type="match status" value="1"/>
</dbReference>
<keyword evidence="6" id="KW-0028">Amino-acid biosynthesis</keyword>
<dbReference type="EC" id="6.3.5.4" evidence="5"/>
<dbReference type="InterPro" id="IPR051786">
    <property type="entry name" value="ASN_synthetase/amidase"/>
</dbReference>
<dbReference type="GO" id="GO:0005829">
    <property type="term" value="C:cytosol"/>
    <property type="evidence" value="ECO:0007669"/>
    <property type="project" value="TreeGrafter"/>
</dbReference>
<dbReference type="InterPro" id="IPR017932">
    <property type="entry name" value="GATase_2_dom"/>
</dbReference>
<dbReference type="SUPFAM" id="SSF52402">
    <property type="entry name" value="Adenine nucleotide alpha hydrolases-like"/>
    <property type="match status" value="1"/>
</dbReference>
<evidence type="ECO:0000256" key="1">
    <source>
        <dbReference type="ARBA" id="ARBA00005752"/>
    </source>
</evidence>
<comment type="catalytic activity">
    <reaction evidence="5">
        <text>L-aspartate + L-glutamine + ATP + H2O = L-asparagine + L-glutamate + AMP + diphosphate + H(+)</text>
        <dbReference type="Rhea" id="RHEA:12228"/>
        <dbReference type="ChEBI" id="CHEBI:15377"/>
        <dbReference type="ChEBI" id="CHEBI:15378"/>
        <dbReference type="ChEBI" id="CHEBI:29985"/>
        <dbReference type="ChEBI" id="CHEBI:29991"/>
        <dbReference type="ChEBI" id="CHEBI:30616"/>
        <dbReference type="ChEBI" id="CHEBI:33019"/>
        <dbReference type="ChEBI" id="CHEBI:58048"/>
        <dbReference type="ChEBI" id="CHEBI:58359"/>
        <dbReference type="ChEBI" id="CHEBI:456215"/>
        <dbReference type="EC" id="6.3.5.4"/>
    </reaction>
</comment>
<comment type="caution">
    <text evidence="9">The sequence shown here is derived from an EMBL/GenBank/DDBJ whole genome shotgun (WGS) entry which is preliminary data.</text>
</comment>
<evidence type="ECO:0000256" key="7">
    <source>
        <dbReference type="PIRSR" id="PIRSR001589-2"/>
    </source>
</evidence>
<dbReference type="Gene3D" id="3.60.20.10">
    <property type="entry name" value="Glutamine Phosphoribosylpyrophosphate, subunit 1, domain 1"/>
    <property type="match status" value="1"/>
</dbReference>
<dbReference type="PANTHER" id="PTHR43284">
    <property type="entry name" value="ASPARAGINE SYNTHETASE (GLUTAMINE-HYDROLYZING)"/>
    <property type="match status" value="1"/>
</dbReference>
<dbReference type="InterPro" id="IPR014729">
    <property type="entry name" value="Rossmann-like_a/b/a_fold"/>
</dbReference>
<dbReference type="Proteomes" id="UP000605784">
    <property type="component" value="Unassembled WGS sequence"/>
</dbReference>
<evidence type="ECO:0000256" key="2">
    <source>
        <dbReference type="ARBA" id="ARBA00022741"/>
    </source>
</evidence>
<reference evidence="9" key="2">
    <citation type="submission" date="2020-09" db="EMBL/GenBank/DDBJ databases">
        <authorList>
            <person name="Sun Q."/>
            <person name="Ohkuma M."/>
        </authorList>
    </citation>
    <scope>NUCLEOTIDE SEQUENCE</scope>
    <source>
        <strain evidence="9">JCM 17820</strain>
    </source>
</reference>
<feature type="binding site" evidence="7">
    <location>
        <position position="301"/>
    </location>
    <ligand>
        <name>ATP</name>
        <dbReference type="ChEBI" id="CHEBI:30616"/>
    </ligand>
</feature>
<keyword evidence="4 6" id="KW-0315">Glutamine amidotransferase</keyword>
<dbReference type="EMBL" id="BMOU01000002">
    <property type="protein sequence ID" value="GGN92141.1"/>
    <property type="molecule type" value="Genomic_DNA"/>
</dbReference>
<dbReference type="GO" id="GO:0005524">
    <property type="term" value="F:ATP binding"/>
    <property type="evidence" value="ECO:0007669"/>
    <property type="project" value="UniProtKB-KW"/>
</dbReference>
<dbReference type="CDD" id="cd00712">
    <property type="entry name" value="AsnB"/>
    <property type="match status" value="1"/>
</dbReference>
<dbReference type="GO" id="GO:0004066">
    <property type="term" value="F:asparagine synthase (glutamine-hydrolyzing) activity"/>
    <property type="evidence" value="ECO:0007669"/>
    <property type="project" value="UniProtKB-EC"/>
</dbReference>
<evidence type="ECO:0000259" key="8">
    <source>
        <dbReference type="PROSITE" id="PS51278"/>
    </source>
</evidence>
<evidence type="ECO:0000256" key="6">
    <source>
        <dbReference type="PIRSR" id="PIRSR001589-1"/>
    </source>
</evidence>
<reference evidence="9" key="1">
    <citation type="journal article" date="2014" name="Int. J. Syst. Evol. Microbiol.">
        <title>Complete genome sequence of Corynebacterium casei LMG S-19264T (=DSM 44701T), isolated from a smear-ripened cheese.</title>
        <authorList>
            <consortium name="US DOE Joint Genome Institute (JGI-PGF)"/>
            <person name="Walter F."/>
            <person name="Albersmeier A."/>
            <person name="Kalinowski J."/>
            <person name="Ruckert C."/>
        </authorList>
    </citation>
    <scope>NUCLEOTIDE SEQUENCE</scope>
    <source>
        <strain evidence="9">JCM 17820</strain>
    </source>
</reference>
<feature type="binding site" evidence="7">
    <location>
        <position position="113"/>
    </location>
    <ligand>
        <name>L-glutamine</name>
        <dbReference type="ChEBI" id="CHEBI:58359"/>
    </ligand>
</feature>
<feature type="active site" description="For GATase activity" evidence="6">
    <location>
        <position position="2"/>
    </location>
</feature>
<dbReference type="Pfam" id="PF00733">
    <property type="entry name" value="Asn_synthase"/>
    <property type="match status" value="1"/>
</dbReference>
<keyword evidence="6" id="KW-0061">Asparagine biosynthesis</keyword>
<sequence>MCGIWGYVGWDDTVTVDAAWDGLCSLTDRGPDDWGLYVDGVGKVTDEPALPSGSHSVLLGNRRLSILDVSAAGNQPMCTDDGHWIVYNGEVYNYRELREELRDDGYTFESDTDTEVVLKAYQEYGTDCVEHFRGMFAFVVYDSDADRMFAARDRFGIKPFYYTARQGGVAFASEVTSLLDSGIAERTLDPVGVDGFLTFGYVPAPATIIEGVRSLPPGSTLTSECDGSDPHIESYYELEFDESDAEYSHRLRTLLTESVQLRLRSDVPVGAFLSGGLDSSSIVALMCEIAPSDADIRTYSIGFEEDAYSETTFAEEMADYLETEHTSLSVTADDVAAELPDIVAAMDQPSVDGVNTYFVSKLAAEDGIKVALSGLGSDELLYGYPTFEGVDARYRQFRWLEALPDKLRGPLGRTVERVGRFLPEQPTDKIADILRSKSPFGAAYILSRGLFTTAQRRRLTSGQRTTDWSERIGKDVEWDRNTTKAVAAAELTWYMQNQLLRDTDAMSMAQSLEVRVPFLDTQLAEFALSIPDESKTGSEKRVLKEAVEDVVPSSITDREKTGFIFPMDIWLNEELRPVLDAVFEDDCLLQRAKLEPAAARDVRQSFENGELYWQEPWAIVVLSKWVERHL</sequence>
<dbReference type="Pfam" id="PF13537">
    <property type="entry name" value="GATase_7"/>
    <property type="match status" value="1"/>
</dbReference>
<keyword evidence="10" id="KW-1185">Reference proteome</keyword>
<dbReference type="PANTHER" id="PTHR43284:SF1">
    <property type="entry name" value="ASPARAGINE SYNTHETASE"/>
    <property type="match status" value="1"/>
</dbReference>
<evidence type="ECO:0000313" key="9">
    <source>
        <dbReference type="EMBL" id="GGN92141.1"/>
    </source>
</evidence>
<dbReference type="NCBIfam" id="TIGR01536">
    <property type="entry name" value="asn_synth_AEB"/>
    <property type="match status" value="1"/>
</dbReference>
<evidence type="ECO:0000256" key="5">
    <source>
        <dbReference type="PIRNR" id="PIRNR001589"/>
    </source>
</evidence>
<dbReference type="SUPFAM" id="SSF56235">
    <property type="entry name" value="N-terminal nucleophile aminohydrolases (Ntn hydrolases)"/>
    <property type="match status" value="1"/>
</dbReference>
<dbReference type="RefSeq" id="WP_188996259.1">
    <property type="nucleotide sequence ID" value="NZ_BMOU01000002.1"/>
</dbReference>